<evidence type="ECO:0000259" key="1">
    <source>
        <dbReference type="Pfam" id="PF00561"/>
    </source>
</evidence>
<dbReference type="Pfam" id="PF00561">
    <property type="entry name" value="Abhydrolase_1"/>
    <property type="match status" value="1"/>
</dbReference>
<keyword evidence="3" id="KW-1185">Reference proteome</keyword>
<dbReference type="SUPFAM" id="SSF53474">
    <property type="entry name" value="alpha/beta-Hydrolases"/>
    <property type="match status" value="1"/>
</dbReference>
<comment type="caution">
    <text evidence="2">The sequence shown here is derived from an EMBL/GenBank/DDBJ whole genome shotgun (WGS) entry which is preliminary data.</text>
</comment>
<evidence type="ECO:0000313" key="2">
    <source>
        <dbReference type="EMBL" id="CCH78108.1"/>
    </source>
</evidence>
<protein>
    <submittedName>
        <fullName evidence="2">PGAP1 family protein</fullName>
    </submittedName>
</protein>
<accession>A0A077LVY4</accession>
<sequence length="272" mass="29444">MAAQPLGPGDDPVPERLRALGIRPHAALYLTEPVRGAIDRAALPLAAPWLAAAPSGDGHGVLVLPGLLASDRSTKPLRRFLRRKGYYVRGWRLGRNIGPTATVMETMPGALCDLVERTGGPVTVVGWSLGGLYARYLARRHPAYVRGVVTLGSPVGVADGHRTHADRAFERLSFLHARGPDVPRRGDVGGPVPVPSTSVYSRLDGVVAWRACLAEGDWHENVEVHCSHLGFGFDPATLWLLADRLAQPAGQWRPFAPPRLLRPLYPSCAPRR</sequence>
<organism evidence="2 3">
    <name type="scientific">Nostocoides japonicum T1-X7</name>
    <dbReference type="NCBI Taxonomy" id="1194083"/>
    <lineage>
        <taxon>Bacteria</taxon>
        <taxon>Bacillati</taxon>
        <taxon>Actinomycetota</taxon>
        <taxon>Actinomycetes</taxon>
        <taxon>Micrococcales</taxon>
        <taxon>Intrasporangiaceae</taxon>
        <taxon>Nostocoides</taxon>
    </lineage>
</organism>
<dbReference type="EMBL" id="CAJB01000171">
    <property type="protein sequence ID" value="CCH78108.1"/>
    <property type="molecule type" value="Genomic_DNA"/>
</dbReference>
<proteinExistence type="predicted"/>
<dbReference type="InterPro" id="IPR029058">
    <property type="entry name" value="AB_hydrolase_fold"/>
</dbReference>
<dbReference type="InterPro" id="IPR000073">
    <property type="entry name" value="AB_hydrolase_1"/>
</dbReference>
<name>A0A077LVY4_9MICO</name>
<dbReference type="STRING" id="1194083.BN12_2520016"/>
<reference evidence="2 3" key="1">
    <citation type="journal article" date="2013" name="ISME J.">
        <title>A metabolic model for members of the genus Tetrasphaera involved in enhanced biological phosphorus removal.</title>
        <authorList>
            <person name="Kristiansen R."/>
            <person name="Nguyen H.T.T."/>
            <person name="Saunders A.M."/>
            <person name="Nielsen J.L."/>
            <person name="Wimmer R."/>
            <person name="Le V.Q."/>
            <person name="McIlroy S.J."/>
            <person name="Petrovski S."/>
            <person name="Seviour R.J."/>
            <person name="Calteau A."/>
            <person name="Nielsen K.L."/>
            <person name="Nielsen P.H."/>
        </authorList>
    </citation>
    <scope>NUCLEOTIDE SEQUENCE [LARGE SCALE GENOMIC DNA]</scope>
    <source>
        <strain evidence="2 3">T1-X7</strain>
    </source>
</reference>
<evidence type="ECO:0000313" key="3">
    <source>
        <dbReference type="Proteomes" id="UP000035721"/>
    </source>
</evidence>
<dbReference type="GO" id="GO:0003824">
    <property type="term" value="F:catalytic activity"/>
    <property type="evidence" value="ECO:0007669"/>
    <property type="project" value="UniProtKB-ARBA"/>
</dbReference>
<dbReference type="Proteomes" id="UP000035721">
    <property type="component" value="Unassembled WGS sequence"/>
</dbReference>
<dbReference type="Gene3D" id="3.40.50.1820">
    <property type="entry name" value="alpha/beta hydrolase"/>
    <property type="match status" value="1"/>
</dbReference>
<dbReference type="AlphaFoldDB" id="A0A077LVY4"/>
<feature type="domain" description="AB hydrolase-1" evidence="1">
    <location>
        <begin position="120"/>
        <end position="155"/>
    </location>
</feature>
<gene>
    <name evidence="2" type="ORF">BN12_2520016</name>
</gene>